<dbReference type="InterPro" id="IPR003715">
    <property type="entry name" value="Poly_export_N"/>
</dbReference>
<sequence length="430" mass="47122">MGFFSLLHSLKYKDFIFASVAMSLSVLSGCIQYDSLHEVENLHNQKFFGTPHQVGDVFEHQMPPIEIFSTSINCTEFQYAGASLNYKADEPILLESPFQTPITPFDKQRHNALPLSPGDMIELSMEYGDGFNGNYVVNNSGYLMIPVIGAIAAAGAPPEIIAERIELGLVRAEVFQPTTASVTVKVLHWSEIEVPVTGAVFQPGRVRINTRKANSDVPARVTANGDYASKRLLSEAVRAASGVRPDAKLDQIILIRRGWQIEVDLSGILTGQPVRDYPLIAGDQIIVPSTGCFQPNLVRPSQITPKGFRVFMSNLIDSAQSNASAAVGRYSTNIPYGTRLLQAAVSANCVGGKEWTNAPRKIVLSSTNPITGKTQVIERSIEQLMRMSFRDEINPYLMPNDAVACYDSDVTNLRDIAATIVDVLKPLTLF</sequence>
<protein>
    <recommendedName>
        <fullName evidence="2">Polysaccharide export protein N-terminal domain-containing protein</fullName>
    </recommendedName>
</protein>
<evidence type="ECO:0000313" key="3">
    <source>
        <dbReference type="EMBL" id="GLS24333.1"/>
    </source>
</evidence>
<dbReference type="Proteomes" id="UP001156870">
    <property type="component" value="Unassembled WGS sequence"/>
</dbReference>
<dbReference type="Gene3D" id="3.10.560.10">
    <property type="entry name" value="Outer membrane lipoprotein wza domain like"/>
    <property type="match status" value="1"/>
</dbReference>
<gene>
    <name evidence="3" type="ORF">GCM10007877_00440</name>
</gene>
<proteinExistence type="predicted"/>
<dbReference type="GO" id="GO:0015159">
    <property type="term" value="F:polysaccharide transmembrane transporter activity"/>
    <property type="evidence" value="ECO:0007669"/>
    <property type="project" value="InterPro"/>
</dbReference>
<keyword evidence="4" id="KW-1185">Reference proteome</keyword>
<keyword evidence="1" id="KW-0732">Signal</keyword>
<comment type="caution">
    <text evidence="3">The sequence shown here is derived from an EMBL/GenBank/DDBJ whole genome shotgun (WGS) entry which is preliminary data.</text>
</comment>
<dbReference type="EMBL" id="BSPD01000001">
    <property type="protein sequence ID" value="GLS24333.1"/>
    <property type="molecule type" value="Genomic_DNA"/>
</dbReference>
<feature type="domain" description="Polysaccharide export protein N-terminal" evidence="2">
    <location>
        <begin position="113"/>
        <end position="184"/>
    </location>
</feature>
<dbReference type="PANTHER" id="PTHR33619">
    <property type="entry name" value="POLYSACCHARIDE EXPORT PROTEIN GFCE-RELATED"/>
    <property type="match status" value="1"/>
</dbReference>
<evidence type="ECO:0000259" key="2">
    <source>
        <dbReference type="Pfam" id="PF02563"/>
    </source>
</evidence>
<name>A0AA37WJL1_9GAMM</name>
<dbReference type="Pfam" id="PF02563">
    <property type="entry name" value="Poly_export"/>
    <property type="match status" value="1"/>
</dbReference>
<evidence type="ECO:0000256" key="1">
    <source>
        <dbReference type="ARBA" id="ARBA00022729"/>
    </source>
</evidence>
<accession>A0AA37WJL1</accession>
<dbReference type="AlphaFoldDB" id="A0AA37WJL1"/>
<reference evidence="3 4" key="1">
    <citation type="journal article" date="2014" name="Int. J. Syst. Evol. Microbiol.">
        <title>Complete genome sequence of Corynebacterium casei LMG S-19264T (=DSM 44701T), isolated from a smear-ripened cheese.</title>
        <authorList>
            <consortium name="US DOE Joint Genome Institute (JGI-PGF)"/>
            <person name="Walter F."/>
            <person name="Albersmeier A."/>
            <person name="Kalinowski J."/>
            <person name="Ruckert C."/>
        </authorList>
    </citation>
    <scope>NUCLEOTIDE SEQUENCE [LARGE SCALE GENOMIC DNA]</scope>
    <source>
        <strain evidence="3 4">NBRC 110095</strain>
    </source>
</reference>
<dbReference type="InterPro" id="IPR049712">
    <property type="entry name" value="Poly_export"/>
</dbReference>
<organism evidence="3 4">
    <name type="scientific">Marinibactrum halimedae</name>
    <dbReference type="NCBI Taxonomy" id="1444977"/>
    <lineage>
        <taxon>Bacteria</taxon>
        <taxon>Pseudomonadati</taxon>
        <taxon>Pseudomonadota</taxon>
        <taxon>Gammaproteobacteria</taxon>
        <taxon>Cellvibrionales</taxon>
        <taxon>Cellvibrionaceae</taxon>
        <taxon>Marinibactrum</taxon>
    </lineage>
</organism>
<evidence type="ECO:0000313" key="4">
    <source>
        <dbReference type="Proteomes" id="UP001156870"/>
    </source>
</evidence>
<dbReference type="PANTHER" id="PTHR33619:SF3">
    <property type="entry name" value="POLYSACCHARIDE EXPORT PROTEIN GFCE-RELATED"/>
    <property type="match status" value="1"/>
</dbReference>